<proteinExistence type="predicted"/>
<accession>A0ABN9PQ19</accession>
<feature type="compositionally biased region" description="Polar residues" evidence="1">
    <location>
        <begin position="71"/>
        <end position="82"/>
    </location>
</feature>
<reference evidence="2" key="1">
    <citation type="submission" date="2023-10" db="EMBL/GenBank/DDBJ databases">
        <authorList>
            <person name="Chen Y."/>
            <person name="Shah S."/>
            <person name="Dougan E. K."/>
            <person name="Thang M."/>
            <person name="Chan C."/>
        </authorList>
    </citation>
    <scope>NUCLEOTIDE SEQUENCE [LARGE SCALE GENOMIC DNA]</scope>
</reference>
<dbReference type="EMBL" id="CAUYUJ010001025">
    <property type="protein sequence ID" value="CAK0793740.1"/>
    <property type="molecule type" value="Genomic_DNA"/>
</dbReference>
<name>A0ABN9PQ19_9DINO</name>
<protein>
    <submittedName>
        <fullName evidence="2">Uncharacterized protein</fullName>
    </submittedName>
</protein>
<organism evidence="2 3">
    <name type="scientific">Prorocentrum cordatum</name>
    <dbReference type="NCBI Taxonomy" id="2364126"/>
    <lineage>
        <taxon>Eukaryota</taxon>
        <taxon>Sar</taxon>
        <taxon>Alveolata</taxon>
        <taxon>Dinophyceae</taxon>
        <taxon>Prorocentrales</taxon>
        <taxon>Prorocentraceae</taxon>
        <taxon>Prorocentrum</taxon>
    </lineage>
</organism>
<evidence type="ECO:0000313" key="2">
    <source>
        <dbReference type="EMBL" id="CAK0793740.1"/>
    </source>
</evidence>
<feature type="region of interest" description="Disordered" evidence="1">
    <location>
        <begin position="1"/>
        <end position="138"/>
    </location>
</feature>
<gene>
    <name evidence="2" type="ORF">PCOR1329_LOCUS3944</name>
</gene>
<evidence type="ECO:0000313" key="3">
    <source>
        <dbReference type="Proteomes" id="UP001189429"/>
    </source>
</evidence>
<feature type="compositionally biased region" description="Polar residues" evidence="1">
    <location>
        <begin position="1"/>
        <end position="11"/>
    </location>
</feature>
<evidence type="ECO:0000256" key="1">
    <source>
        <dbReference type="SAM" id="MobiDB-lite"/>
    </source>
</evidence>
<dbReference type="Proteomes" id="UP001189429">
    <property type="component" value="Unassembled WGS sequence"/>
</dbReference>
<comment type="caution">
    <text evidence="2">The sequence shown here is derived from an EMBL/GenBank/DDBJ whole genome shotgun (WGS) entry which is preliminary data.</text>
</comment>
<sequence length="489" mass="54255">MSSQGPPSSVSPMLVGQVLGTVRPPVDLDDDDGLSDASSVSLEAPTLQFSSGLTLDFTDVTPEDGERGAPGTSTNGTATSVASEPQESKEESQPPPQESQPQESRESKDQPQESQPQESQPRDRSRSRSRPLVSPHIFDSKENATMYRSIAFEQDAYPTLPNLVAADTMDCIFKSWPEWREALMLVGVPDVSDTSSPMKCVETLFDTVATAQWVDTVTAQMYKAFPYYREANWTLPSILLWEVVCNFHIRQTHPSMLFDFVEGMSGKGNVYKEVGKAGYKSVGLDKNYAPFLKLGTAMGTRSYVSAVRRLRKYGFAWMGIECKTWIWVGRSNFRRSVEDPEGDVSNPDVCEANVVRDLSGFLMLFATMIAAFWGVEQPRSSLCNVSSPIKLILKKLQATTTSFDHGAYDDDDAPQKPLKLMSTAPWAYLAKKTVATTDNRERLFTTENSGGVTGKKQELKESEHYSVQFGQEIAKLFSEFLQQDCRGLP</sequence>
<keyword evidence="3" id="KW-1185">Reference proteome</keyword>